<dbReference type="Proteomes" id="UP000738359">
    <property type="component" value="Unassembled WGS sequence"/>
</dbReference>
<keyword evidence="7 9" id="KW-0472">Membrane</keyword>
<accession>A0A9P6J4W5</accession>
<dbReference type="GO" id="GO:0000287">
    <property type="term" value="F:magnesium ion binding"/>
    <property type="evidence" value="ECO:0007669"/>
    <property type="project" value="TreeGrafter"/>
</dbReference>
<keyword evidence="11" id="KW-1185">Reference proteome</keyword>
<sequence>MTDSTLRNSNNTNSTRTYSTVTDEELMEDPSMLPARPFAGESRTDNNRNHPNKTTPTRKTSNAKSNSSVSFAMNSPTSPADSEMTRSRTMPDSLSRFRRAAHQAVAARRFSNYAVRGQGVDVSDMDSVFSCIENAVDVTVMDMSQKQYTKRQHMDNSEFLEWIKTPRPEWSTVRWININGMSWDVIKEISTKYDLHHLAVEDLLHVPQRTKVDIYPKQTYIACTLLTLMEETEDGTLRQVDPVSSPHGIDPEILSQRLPLDKLDHYRYQYPVKETMGALRVQMEQVTMFLLNDGTLITLFQVSGESVVNPIVERLTQTYSIVRKNDDASFLLQSVIDGIVDHAIPITDAFRMEINELETHVLALPRMKFTKELHRMTAQLSMLKRTLAPTQALVHALRGKDERSPLTSLSRTYMRDVLDHCNTMVEDIDSMLGLCEKLINMIFNIIAYDTNESMRRLALVSMIFLPITFVAGVYGTNFEDFPELKHNIGYFWTICGVVTLVVVLLFSLEWIKGQVQASKIEKRLKRREPISISSGRRSHDGHAACCY</sequence>
<evidence type="ECO:0000256" key="7">
    <source>
        <dbReference type="ARBA" id="ARBA00023136"/>
    </source>
</evidence>
<protein>
    <submittedName>
        <fullName evidence="10">Uncharacterized protein</fullName>
    </submittedName>
</protein>
<dbReference type="PANTHER" id="PTHR46494">
    <property type="entry name" value="CORA FAMILY METAL ION TRANSPORTER (EUROFUNG)"/>
    <property type="match status" value="1"/>
</dbReference>
<keyword evidence="4" id="KW-1003">Cell membrane</keyword>
<dbReference type="EMBL" id="JAAAHY010000543">
    <property type="protein sequence ID" value="KAF9962645.1"/>
    <property type="molecule type" value="Genomic_DNA"/>
</dbReference>
<feature type="region of interest" description="Disordered" evidence="8">
    <location>
        <begin position="1"/>
        <end position="91"/>
    </location>
</feature>
<evidence type="ECO:0000256" key="2">
    <source>
        <dbReference type="ARBA" id="ARBA00009765"/>
    </source>
</evidence>
<feature type="transmembrane region" description="Helical" evidence="9">
    <location>
        <begin position="457"/>
        <end position="476"/>
    </location>
</feature>
<dbReference type="GO" id="GO:0050897">
    <property type="term" value="F:cobalt ion binding"/>
    <property type="evidence" value="ECO:0007669"/>
    <property type="project" value="TreeGrafter"/>
</dbReference>
<evidence type="ECO:0000256" key="5">
    <source>
        <dbReference type="ARBA" id="ARBA00022692"/>
    </source>
</evidence>
<evidence type="ECO:0000256" key="4">
    <source>
        <dbReference type="ARBA" id="ARBA00022475"/>
    </source>
</evidence>
<keyword evidence="6 9" id="KW-1133">Transmembrane helix</keyword>
<dbReference type="GO" id="GO:0015095">
    <property type="term" value="F:magnesium ion transmembrane transporter activity"/>
    <property type="evidence" value="ECO:0007669"/>
    <property type="project" value="TreeGrafter"/>
</dbReference>
<dbReference type="OrthoDB" id="165352at2759"/>
<feature type="compositionally biased region" description="Low complexity" evidence="8">
    <location>
        <begin position="1"/>
        <end position="21"/>
    </location>
</feature>
<dbReference type="Pfam" id="PF01544">
    <property type="entry name" value="CorA"/>
    <property type="match status" value="1"/>
</dbReference>
<dbReference type="SUPFAM" id="SSF143865">
    <property type="entry name" value="CorA soluble domain-like"/>
    <property type="match status" value="1"/>
</dbReference>
<evidence type="ECO:0000256" key="1">
    <source>
        <dbReference type="ARBA" id="ARBA00004651"/>
    </source>
</evidence>
<dbReference type="InterPro" id="IPR002523">
    <property type="entry name" value="MgTranspt_CorA/ZnTranspt_ZntB"/>
</dbReference>
<keyword evidence="3" id="KW-0813">Transport</keyword>
<feature type="compositionally biased region" description="Polar residues" evidence="8">
    <location>
        <begin position="52"/>
        <end position="80"/>
    </location>
</feature>
<dbReference type="PANTHER" id="PTHR46494:SF1">
    <property type="entry name" value="CORA FAMILY METAL ION TRANSPORTER (EUROFUNG)"/>
    <property type="match status" value="1"/>
</dbReference>
<organism evidence="10 11">
    <name type="scientific">Mortierella alpina</name>
    <name type="common">Oleaginous fungus</name>
    <name type="synonym">Mortierella renispora</name>
    <dbReference type="NCBI Taxonomy" id="64518"/>
    <lineage>
        <taxon>Eukaryota</taxon>
        <taxon>Fungi</taxon>
        <taxon>Fungi incertae sedis</taxon>
        <taxon>Mucoromycota</taxon>
        <taxon>Mortierellomycotina</taxon>
        <taxon>Mortierellomycetes</taxon>
        <taxon>Mortierellales</taxon>
        <taxon>Mortierellaceae</taxon>
        <taxon>Mortierella</taxon>
    </lineage>
</organism>
<dbReference type="GO" id="GO:0005886">
    <property type="term" value="C:plasma membrane"/>
    <property type="evidence" value="ECO:0007669"/>
    <property type="project" value="UniProtKB-SubCell"/>
</dbReference>
<evidence type="ECO:0000313" key="10">
    <source>
        <dbReference type="EMBL" id="KAF9962645.1"/>
    </source>
</evidence>
<evidence type="ECO:0000313" key="11">
    <source>
        <dbReference type="Proteomes" id="UP000738359"/>
    </source>
</evidence>
<dbReference type="InterPro" id="IPR045861">
    <property type="entry name" value="CorA_cytoplasmic_dom"/>
</dbReference>
<proteinExistence type="inferred from homology"/>
<comment type="subcellular location">
    <subcellularLocation>
        <location evidence="1">Cell membrane</location>
        <topology evidence="1">Multi-pass membrane protein</topology>
    </subcellularLocation>
</comment>
<evidence type="ECO:0000256" key="6">
    <source>
        <dbReference type="ARBA" id="ARBA00022989"/>
    </source>
</evidence>
<dbReference type="AlphaFoldDB" id="A0A9P6J4W5"/>
<evidence type="ECO:0000256" key="9">
    <source>
        <dbReference type="SAM" id="Phobius"/>
    </source>
</evidence>
<dbReference type="GO" id="GO:0015087">
    <property type="term" value="F:cobalt ion transmembrane transporter activity"/>
    <property type="evidence" value="ECO:0007669"/>
    <property type="project" value="TreeGrafter"/>
</dbReference>
<comment type="similarity">
    <text evidence="2">Belongs to the CorA metal ion transporter (MIT) (TC 1.A.35) family.</text>
</comment>
<comment type="caution">
    <text evidence="10">The sequence shown here is derived from an EMBL/GenBank/DDBJ whole genome shotgun (WGS) entry which is preliminary data.</text>
</comment>
<feature type="transmembrane region" description="Helical" evidence="9">
    <location>
        <begin position="488"/>
        <end position="511"/>
    </location>
</feature>
<dbReference type="SUPFAM" id="SSF144083">
    <property type="entry name" value="Magnesium transport protein CorA, transmembrane region"/>
    <property type="match status" value="1"/>
</dbReference>
<name>A0A9P6J4W5_MORAP</name>
<dbReference type="InterPro" id="IPR045863">
    <property type="entry name" value="CorA_TM1_TM2"/>
</dbReference>
<reference evidence="10" key="1">
    <citation type="journal article" date="2020" name="Fungal Divers.">
        <title>Resolving the Mortierellaceae phylogeny through synthesis of multi-gene phylogenetics and phylogenomics.</title>
        <authorList>
            <person name="Vandepol N."/>
            <person name="Liber J."/>
            <person name="Desiro A."/>
            <person name="Na H."/>
            <person name="Kennedy M."/>
            <person name="Barry K."/>
            <person name="Grigoriev I.V."/>
            <person name="Miller A.N."/>
            <person name="O'Donnell K."/>
            <person name="Stajich J.E."/>
            <person name="Bonito G."/>
        </authorList>
    </citation>
    <scope>NUCLEOTIDE SEQUENCE</scope>
    <source>
        <strain evidence="10">CK1249</strain>
    </source>
</reference>
<evidence type="ECO:0000256" key="3">
    <source>
        <dbReference type="ARBA" id="ARBA00022448"/>
    </source>
</evidence>
<evidence type="ECO:0000256" key="8">
    <source>
        <dbReference type="SAM" id="MobiDB-lite"/>
    </source>
</evidence>
<dbReference type="Gene3D" id="3.30.460.20">
    <property type="entry name" value="CorA soluble domain-like"/>
    <property type="match status" value="1"/>
</dbReference>
<gene>
    <name evidence="10" type="ORF">BGZ70_008014</name>
</gene>
<dbReference type="Gene3D" id="1.20.58.340">
    <property type="entry name" value="Magnesium transport protein CorA, transmembrane region"/>
    <property type="match status" value="2"/>
</dbReference>
<keyword evidence="5 9" id="KW-0812">Transmembrane</keyword>